<dbReference type="GO" id="GO:0031416">
    <property type="term" value="C:NatB complex"/>
    <property type="evidence" value="ECO:0007669"/>
    <property type="project" value="TreeGrafter"/>
</dbReference>
<evidence type="ECO:0000313" key="3">
    <source>
        <dbReference type="Proteomes" id="UP000272025"/>
    </source>
</evidence>
<gene>
    <name evidence="2" type="ORF">SODALDRAFT_334126</name>
</gene>
<sequence>MSWNRPQLRSGVDLQLQSAFNDGQWASVIRLAEKRLRTFNDPYFEIVKICAECQLDSPFEKSAGIVALQRFVNEGTVVKDVDALDLLEWATGSLLDDQEFSSTLGTLKVRLVKAKPKDRNGAIRCLESCLLHWDLFNAQQIAAILDRSFPHDRTMLFWNVVITYLLCVSDQCPPDKKKLYGMLALKQMQRAAQSASQPDAGDSDRSIRTEEEILLFYRILETHGSDADWTAALGHPEFGPVPQFRLGRKDLLLRVLDVSRRKGDWQTVYALSKECLILSGSDNSLKLLACDWMVWKALLDGASHVMGESPEVLDDVAALLDTFSAADGVRPIYIRNILLARVAAAFQLGSDDPSESGPRGAASAQVEELQRYVRSQCSSPACFDDIRSFAEKLEPDELKKFAHDYVPGLAQEAAGDPLRSATIRTLAYQLQYLALTRPGLVLPIPGSQSSSSADQWKCAVTGVVSNSSSCTERFRTIAESAAKLYRILTESLIPEGNGRDPDYVPELAILTATALVKLSGISDSGSVREHLPYPIYAARCGRLLQATLILEYQLSRTPKHSRVTLLLVRLYLVVGCAARATALWETLDVKRTITDSLSPYFLDRLSTLSPIQVLPQSSRPAKALTNGVKSYYATSLKLRMPRRLADAFESENYTSILEIPEFINRLRVSCTMVMGFVEEARACRALGQRGLPISEEVLLNDITDDAQLHENTDFGSVPNLEASMAVPIYDILRIGPKPSNARFHLALVAEKYFELFQYKPPATYKAANPLQAATTDRIFVSETLQQLSSSASRFLRGARKTLTEQEHFFFDIISLLTALISLMTSSGPSPESSTAASQLVSGVTAALDALSDSSLSLPSPEGEGEGALIPMLSSMHGLFHLRDAADAVKLATSYITSVLEPNKQSNTTKEATEALKTLDKAGAKAAALGKNRIAVLKREMTNGNLESRIEAWALGSTAEDSLSKEIQGIVGDRIGKSMGILADSWRVGVKGWELVRWE</sequence>
<keyword evidence="3" id="KW-1185">Reference proteome</keyword>
<dbReference type="OrthoDB" id="1874341at2759"/>
<dbReference type="Pfam" id="PF09797">
    <property type="entry name" value="NatB_MDM20"/>
    <property type="match status" value="1"/>
</dbReference>
<dbReference type="EMBL" id="ML119057">
    <property type="protein sequence ID" value="ROT37059.1"/>
    <property type="molecule type" value="Genomic_DNA"/>
</dbReference>
<dbReference type="GeneID" id="39580609"/>
<dbReference type="AlphaFoldDB" id="A0A3N2PRB9"/>
<proteinExistence type="inferred from homology"/>
<reference evidence="2 3" key="1">
    <citation type="journal article" date="2018" name="Mol. Ecol.">
        <title>The obligate alkalophilic soda-lake fungus Sodiomyces alkalinus has shifted to a protein diet.</title>
        <authorList>
            <person name="Grum-Grzhimaylo A.A."/>
            <person name="Falkoski D.L."/>
            <person name="van den Heuvel J."/>
            <person name="Valero-Jimenez C.A."/>
            <person name="Min B."/>
            <person name="Choi I.G."/>
            <person name="Lipzen A."/>
            <person name="Daum C.G."/>
            <person name="Aanen D.K."/>
            <person name="Tsang A."/>
            <person name="Henrissat B."/>
            <person name="Bilanenko E.N."/>
            <person name="de Vries R.P."/>
            <person name="van Kan J.A.L."/>
            <person name="Grigoriev I.V."/>
            <person name="Debets A.J.M."/>
        </authorList>
    </citation>
    <scope>NUCLEOTIDE SEQUENCE [LARGE SCALE GENOMIC DNA]</scope>
    <source>
        <strain evidence="2 3">F11</strain>
    </source>
</reference>
<protein>
    <recommendedName>
        <fullName evidence="4">N-acetyltransferase B complex non catalytic subunit</fullName>
    </recommendedName>
</protein>
<comment type="similarity">
    <text evidence="1">Belongs to the MDM20/NAA25 family.</text>
</comment>
<dbReference type="InterPro" id="IPR019183">
    <property type="entry name" value="NAA25_NatB_aux_su"/>
</dbReference>
<dbReference type="Proteomes" id="UP000272025">
    <property type="component" value="Unassembled WGS sequence"/>
</dbReference>
<evidence type="ECO:0000256" key="1">
    <source>
        <dbReference type="ARBA" id="ARBA00006298"/>
    </source>
</evidence>
<dbReference type="STRING" id="1314773.A0A3N2PRB9"/>
<dbReference type="PANTHER" id="PTHR22767:SF3">
    <property type="entry name" value="N-ALPHA-ACETYLTRANSFERASE 25, NATB AUXILIARY SUBUNIT"/>
    <property type="match status" value="1"/>
</dbReference>
<accession>A0A3N2PRB9</accession>
<name>A0A3N2PRB9_SODAK</name>
<evidence type="ECO:0008006" key="4">
    <source>
        <dbReference type="Google" id="ProtNLM"/>
    </source>
</evidence>
<organism evidence="2 3">
    <name type="scientific">Sodiomyces alkalinus (strain CBS 110278 / VKM F-3762 / F11)</name>
    <name type="common">Alkaliphilic filamentous fungus</name>
    <dbReference type="NCBI Taxonomy" id="1314773"/>
    <lineage>
        <taxon>Eukaryota</taxon>
        <taxon>Fungi</taxon>
        <taxon>Dikarya</taxon>
        <taxon>Ascomycota</taxon>
        <taxon>Pezizomycotina</taxon>
        <taxon>Sordariomycetes</taxon>
        <taxon>Hypocreomycetidae</taxon>
        <taxon>Glomerellales</taxon>
        <taxon>Plectosphaerellaceae</taxon>
        <taxon>Sodiomyces</taxon>
    </lineage>
</organism>
<dbReference type="RefSeq" id="XP_028464865.1">
    <property type="nucleotide sequence ID" value="XM_028612131.1"/>
</dbReference>
<evidence type="ECO:0000313" key="2">
    <source>
        <dbReference type="EMBL" id="ROT37059.1"/>
    </source>
</evidence>
<dbReference type="PANTHER" id="PTHR22767">
    <property type="entry name" value="N-TERMINAL ACETYLTRANSFERASE-RELATED"/>
    <property type="match status" value="1"/>
</dbReference>